<organism evidence="8 9">
    <name type="scientific">Thalassotalea loyana</name>
    <dbReference type="NCBI Taxonomy" id="280483"/>
    <lineage>
        <taxon>Bacteria</taxon>
        <taxon>Pseudomonadati</taxon>
        <taxon>Pseudomonadota</taxon>
        <taxon>Gammaproteobacteria</taxon>
        <taxon>Alteromonadales</taxon>
        <taxon>Colwelliaceae</taxon>
        <taxon>Thalassotalea</taxon>
    </lineage>
</organism>
<dbReference type="RefSeq" id="WP_284299902.1">
    <property type="nucleotide sequence ID" value="NZ_BSSV01000007.1"/>
</dbReference>
<dbReference type="InterPro" id="IPR005913">
    <property type="entry name" value="dTDP_dehydrorham_reduct"/>
</dbReference>
<dbReference type="EMBL" id="BSSV01000007">
    <property type="protein sequence ID" value="GLX86659.1"/>
    <property type="molecule type" value="Genomic_DNA"/>
</dbReference>
<evidence type="ECO:0000259" key="7">
    <source>
        <dbReference type="Pfam" id="PF04321"/>
    </source>
</evidence>
<protein>
    <recommendedName>
        <fullName evidence="4 6">dTDP-4-dehydrorhamnose reductase</fullName>
        <ecNumber evidence="3 6">1.1.1.133</ecNumber>
    </recommendedName>
</protein>
<evidence type="ECO:0000256" key="5">
    <source>
        <dbReference type="ARBA" id="ARBA00048200"/>
    </source>
</evidence>
<comment type="caution">
    <text evidence="8">The sequence shown here is derived from an EMBL/GenBank/DDBJ whole genome shotgun (WGS) entry which is preliminary data.</text>
</comment>
<dbReference type="Gene3D" id="3.90.25.10">
    <property type="entry name" value="UDP-galactose 4-epimerase, domain 1"/>
    <property type="match status" value="1"/>
</dbReference>
<sequence length="291" mass="32289">MKILVIGKSGQLSYELSKLVESTNEYVFLGRDALDLANVNGIKPILESVSPDVIINAAAYTAVDKAESEPSLAFNINFLAVQEIAAFCALQNIRLIHVSTDFVYDGQNNTPYKSDDSTNPISVYGESKLKGEQAIKKLLPEQHCIIRTSWVYSTHGGNFVKTMLSLMASKPELGIISDQIGSPTNAKGLAKACLNAALNKVCGTFHYTDLGVASWYDFAVEIQDIALELALLPNAIKIKPISTQEYPTPAKRPHYSVLCKKATMKAFSDVEFLHWRHQLRRMMLEYKENQL</sequence>
<evidence type="ECO:0000256" key="1">
    <source>
        <dbReference type="ARBA" id="ARBA00004781"/>
    </source>
</evidence>
<evidence type="ECO:0000256" key="2">
    <source>
        <dbReference type="ARBA" id="ARBA00010944"/>
    </source>
</evidence>
<comment type="catalytic activity">
    <reaction evidence="5 6">
        <text>dTDP-beta-L-rhamnose + NADP(+) = dTDP-4-dehydro-beta-L-rhamnose + NADPH + H(+)</text>
        <dbReference type="Rhea" id="RHEA:21796"/>
        <dbReference type="ChEBI" id="CHEBI:15378"/>
        <dbReference type="ChEBI" id="CHEBI:57510"/>
        <dbReference type="ChEBI" id="CHEBI:57783"/>
        <dbReference type="ChEBI" id="CHEBI:58349"/>
        <dbReference type="ChEBI" id="CHEBI:62830"/>
        <dbReference type="EC" id="1.1.1.133"/>
    </reaction>
</comment>
<evidence type="ECO:0000313" key="8">
    <source>
        <dbReference type="EMBL" id="GLX86659.1"/>
    </source>
</evidence>
<gene>
    <name evidence="8" type="primary">rmlD</name>
    <name evidence="8" type="ORF">tloyanaT_29120</name>
</gene>
<comment type="function">
    <text evidence="6">Catalyzes the reduction of dTDP-6-deoxy-L-lyxo-4-hexulose to yield dTDP-L-rhamnose.</text>
</comment>
<evidence type="ECO:0000256" key="4">
    <source>
        <dbReference type="ARBA" id="ARBA00017099"/>
    </source>
</evidence>
<dbReference type="Pfam" id="PF04321">
    <property type="entry name" value="RmlD_sub_bind"/>
    <property type="match status" value="1"/>
</dbReference>
<proteinExistence type="inferred from homology"/>
<dbReference type="SUPFAM" id="SSF51735">
    <property type="entry name" value="NAD(P)-binding Rossmann-fold domains"/>
    <property type="match status" value="1"/>
</dbReference>
<dbReference type="PANTHER" id="PTHR10491">
    <property type="entry name" value="DTDP-4-DEHYDRORHAMNOSE REDUCTASE"/>
    <property type="match status" value="1"/>
</dbReference>
<dbReference type="InterPro" id="IPR029903">
    <property type="entry name" value="RmlD-like-bd"/>
</dbReference>
<evidence type="ECO:0000256" key="6">
    <source>
        <dbReference type="RuleBase" id="RU364082"/>
    </source>
</evidence>
<comment type="similarity">
    <text evidence="2 6">Belongs to the dTDP-4-dehydrorhamnose reductase family.</text>
</comment>
<comment type="pathway">
    <text evidence="1 6">Carbohydrate biosynthesis; dTDP-L-rhamnose biosynthesis.</text>
</comment>
<name>A0ABQ6HGQ9_9GAMM</name>
<evidence type="ECO:0000256" key="3">
    <source>
        <dbReference type="ARBA" id="ARBA00012929"/>
    </source>
</evidence>
<dbReference type="EC" id="1.1.1.133" evidence="3 6"/>
<comment type="cofactor">
    <cofactor evidence="6">
        <name>Mg(2+)</name>
        <dbReference type="ChEBI" id="CHEBI:18420"/>
    </cofactor>
    <text evidence="6">Binds 1 Mg(2+) ion per monomer.</text>
</comment>
<keyword evidence="9" id="KW-1185">Reference proteome</keyword>
<evidence type="ECO:0000313" key="9">
    <source>
        <dbReference type="Proteomes" id="UP001157134"/>
    </source>
</evidence>
<keyword evidence="6" id="KW-0521">NADP</keyword>
<keyword evidence="6" id="KW-0560">Oxidoreductase</keyword>
<dbReference type="CDD" id="cd05254">
    <property type="entry name" value="dTDP_HR_like_SDR_e"/>
    <property type="match status" value="1"/>
</dbReference>
<reference evidence="8 9" key="1">
    <citation type="submission" date="2023-03" db="EMBL/GenBank/DDBJ databases">
        <title>Thalassotalea loyana LMG 22536T draft genome sequence.</title>
        <authorList>
            <person name="Sawabe T."/>
        </authorList>
    </citation>
    <scope>NUCLEOTIDE SEQUENCE [LARGE SCALE GENOMIC DNA]</scope>
    <source>
        <strain evidence="8 9">LMG 22536</strain>
    </source>
</reference>
<dbReference type="Gene3D" id="3.40.50.720">
    <property type="entry name" value="NAD(P)-binding Rossmann-like Domain"/>
    <property type="match status" value="1"/>
</dbReference>
<dbReference type="Proteomes" id="UP001157134">
    <property type="component" value="Unassembled WGS sequence"/>
</dbReference>
<dbReference type="NCBIfam" id="TIGR01214">
    <property type="entry name" value="rmlD"/>
    <property type="match status" value="1"/>
</dbReference>
<feature type="domain" description="RmlD-like substrate binding" evidence="7">
    <location>
        <begin position="1"/>
        <end position="286"/>
    </location>
</feature>
<dbReference type="PANTHER" id="PTHR10491:SF4">
    <property type="entry name" value="METHIONINE ADENOSYLTRANSFERASE 2 SUBUNIT BETA"/>
    <property type="match status" value="1"/>
</dbReference>
<accession>A0ABQ6HGQ9</accession>
<dbReference type="InterPro" id="IPR036291">
    <property type="entry name" value="NAD(P)-bd_dom_sf"/>
</dbReference>